<dbReference type="InterPro" id="IPR003661">
    <property type="entry name" value="HisK_dim/P_dom"/>
</dbReference>
<evidence type="ECO:0000259" key="11">
    <source>
        <dbReference type="PROSITE" id="PS50109"/>
    </source>
</evidence>
<sequence length="396" mass="44437">MNRRRYSRFLLLAFAAALFAGLVMGIGISRLVSQAEYTQTARLTGTSYSRYPELEQTLVQGLHDGIAADLQTGTELLHRYGYTLHTFNNKNRLLIITGSVGLWMLLFLLFAAVQYRLQIKRKERIAGLTAYLYSINQGQHHILPRTGEDEYSFLEDELYKTVVELRHTRETAVLERQSLADNLSDIAHQIKTPLTSVSLMAELLADSRQNSADALYVEKIQSQLTRLERLVSSLLTLSRLDAGTLELQQLPVDVYTMLASAAEPLENILSGRRQTLTLQSSPAISYRGDYHWSSEALLNVLMNCSEHIPTGGNITVSYAQNPVYTQIIVEDSGAGFPAEELPHIFKRFYRGSNARKDSVGIGLALAHSIIQRQNGSIHAENRPEGGARFVIKWYAY</sequence>
<gene>
    <name evidence="12" type="ORF">BSK56_26195</name>
</gene>
<dbReference type="InterPro" id="IPR036890">
    <property type="entry name" value="HATPase_C_sf"/>
</dbReference>
<dbReference type="InterPro" id="IPR003594">
    <property type="entry name" value="HATPase_dom"/>
</dbReference>
<dbReference type="RefSeq" id="WP_076113436.1">
    <property type="nucleotide sequence ID" value="NZ_MPTB01000042.1"/>
</dbReference>
<dbReference type="EMBL" id="MPTB01000042">
    <property type="protein sequence ID" value="OMD41968.1"/>
    <property type="molecule type" value="Genomic_DNA"/>
</dbReference>
<dbReference type="InterPro" id="IPR050351">
    <property type="entry name" value="BphY/WalK/GraS-like"/>
</dbReference>
<accession>A0ABX3H3T6</accession>
<keyword evidence="13" id="KW-1185">Reference proteome</keyword>
<organism evidence="12 13">
    <name type="scientific">Paenibacillus borealis</name>
    <dbReference type="NCBI Taxonomy" id="160799"/>
    <lineage>
        <taxon>Bacteria</taxon>
        <taxon>Bacillati</taxon>
        <taxon>Bacillota</taxon>
        <taxon>Bacilli</taxon>
        <taxon>Bacillales</taxon>
        <taxon>Paenibacillaceae</taxon>
        <taxon>Paenibacillus</taxon>
    </lineage>
</organism>
<dbReference type="InterPro" id="IPR005467">
    <property type="entry name" value="His_kinase_dom"/>
</dbReference>
<evidence type="ECO:0000256" key="8">
    <source>
        <dbReference type="ARBA" id="ARBA00022840"/>
    </source>
</evidence>
<feature type="transmembrane region" description="Helical" evidence="10">
    <location>
        <begin position="93"/>
        <end position="115"/>
    </location>
</feature>
<protein>
    <recommendedName>
        <fullName evidence="3">histidine kinase</fullName>
        <ecNumber evidence="3">2.7.13.3</ecNumber>
    </recommendedName>
</protein>
<keyword evidence="6" id="KW-0547">Nucleotide-binding</keyword>
<reference evidence="12 13" key="1">
    <citation type="submission" date="2016-10" db="EMBL/GenBank/DDBJ databases">
        <title>Paenibacillus species isolates.</title>
        <authorList>
            <person name="Beno S.M."/>
        </authorList>
    </citation>
    <scope>NUCLEOTIDE SEQUENCE [LARGE SCALE GENOMIC DNA]</scope>
    <source>
        <strain evidence="12 13">FSL H7-0744</strain>
    </source>
</reference>
<dbReference type="CDD" id="cd00075">
    <property type="entry name" value="HATPase"/>
    <property type="match status" value="1"/>
</dbReference>
<dbReference type="PANTHER" id="PTHR45453">
    <property type="entry name" value="PHOSPHATE REGULON SENSOR PROTEIN PHOR"/>
    <property type="match status" value="1"/>
</dbReference>
<evidence type="ECO:0000256" key="3">
    <source>
        <dbReference type="ARBA" id="ARBA00012438"/>
    </source>
</evidence>
<evidence type="ECO:0000256" key="1">
    <source>
        <dbReference type="ARBA" id="ARBA00000085"/>
    </source>
</evidence>
<comment type="caution">
    <text evidence="12">The sequence shown here is derived from an EMBL/GenBank/DDBJ whole genome shotgun (WGS) entry which is preliminary data.</text>
</comment>
<keyword evidence="8" id="KW-0067">ATP-binding</keyword>
<comment type="catalytic activity">
    <reaction evidence="1">
        <text>ATP + protein L-histidine = ADP + protein N-phospho-L-histidine.</text>
        <dbReference type="EC" id="2.7.13.3"/>
    </reaction>
</comment>
<dbReference type="InterPro" id="IPR036097">
    <property type="entry name" value="HisK_dim/P_sf"/>
</dbReference>
<dbReference type="Pfam" id="PF02518">
    <property type="entry name" value="HATPase_c"/>
    <property type="match status" value="1"/>
</dbReference>
<evidence type="ECO:0000256" key="10">
    <source>
        <dbReference type="SAM" id="Phobius"/>
    </source>
</evidence>
<dbReference type="Gene3D" id="1.10.287.130">
    <property type="match status" value="1"/>
</dbReference>
<keyword evidence="10" id="KW-0472">Membrane</keyword>
<keyword evidence="9" id="KW-0902">Two-component regulatory system</keyword>
<dbReference type="SMART" id="SM00387">
    <property type="entry name" value="HATPase_c"/>
    <property type="match status" value="1"/>
</dbReference>
<evidence type="ECO:0000256" key="7">
    <source>
        <dbReference type="ARBA" id="ARBA00022777"/>
    </source>
</evidence>
<evidence type="ECO:0000256" key="4">
    <source>
        <dbReference type="ARBA" id="ARBA00022553"/>
    </source>
</evidence>
<dbReference type="EC" id="2.7.13.3" evidence="3"/>
<dbReference type="PROSITE" id="PS50109">
    <property type="entry name" value="HIS_KIN"/>
    <property type="match status" value="1"/>
</dbReference>
<dbReference type="PANTHER" id="PTHR45453:SF1">
    <property type="entry name" value="PHOSPHATE REGULON SENSOR PROTEIN PHOR"/>
    <property type="match status" value="1"/>
</dbReference>
<keyword evidence="5" id="KW-0808">Transferase</keyword>
<evidence type="ECO:0000256" key="6">
    <source>
        <dbReference type="ARBA" id="ARBA00022741"/>
    </source>
</evidence>
<dbReference type="Gene3D" id="3.30.565.10">
    <property type="entry name" value="Histidine kinase-like ATPase, C-terminal domain"/>
    <property type="match status" value="1"/>
</dbReference>
<keyword evidence="10" id="KW-0812">Transmembrane</keyword>
<evidence type="ECO:0000256" key="5">
    <source>
        <dbReference type="ARBA" id="ARBA00022679"/>
    </source>
</evidence>
<proteinExistence type="predicted"/>
<dbReference type="SMART" id="SM00388">
    <property type="entry name" value="HisKA"/>
    <property type="match status" value="1"/>
</dbReference>
<evidence type="ECO:0000313" key="13">
    <source>
        <dbReference type="Proteomes" id="UP000187412"/>
    </source>
</evidence>
<keyword evidence="10" id="KW-1133">Transmembrane helix</keyword>
<comment type="subcellular location">
    <subcellularLocation>
        <location evidence="2">Membrane</location>
    </subcellularLocation>
</comment>
<dbReference type="PRINTS" id="PR00344">
    <property type="entry name" value="BCTRLSENSOR"/>
</dbReference>
<dbReference type="SUPFAM" id="SSF47384">
    <property type="entry name" value="Homodimeric domain of signal transducing histidine kinase"/>
    <property type="match status" value="1"/>
</dbReference>
<evidence type="ECO:0000256" key="9">
    <source>
        <dbReference type="ARBA" id="ARBA00023012"/>
    </source>
</evidence>
<evidence type="ECO:0000313" key="12">
    <source>
        <dbReference type="EMBL" id="OMD41968.1"/>
    </source>
</evidence>
<name>A0ABX3H3T6_PAEBO</name>
<keyword evidence="7" id="KW-0418">Kinase</keyword>
<dbReference type="SUPFAM" id="SSF55874">
    <property type="entry name" value="ATPase domain of HSP90 chaperone/DNA topoisomerase II/histidine kinase"/>
    <property type="match status" value="1"/>
</dbReference>
<dbReference type="InterPro" id="IPR004358">
    <property type="entry name" value="Sig_transdc_His_kin-like_C"/>
</dbReference>
<dbReference type="CDD" id="cd00082">
    <property type="entry name" value="HisKA"/>
    <property type="match status" value="1"/>
</dbReference>
<keyword evidence="4" id="KW-0597">Phosphoprotein</keyword>
<dbReference type="Pfam" id="PF00512">
    <property type="entry name" value="HisKA"/>
    <property type="match status" value="1"/>
</dbReference>
<evidence type="ECO:0000256" key="2">
    <source>
        <dbReference type="ARBA" id="ARBA00004370"/>
    </source>
</evidence>
<feature type="domain" description="Histidine kinase" evidence="11">
    <location>
        <begin position="185"/>
        <end position="396"/>
    </location>
</feature>
<dbReference type="Proteomes" id="UP000187412">
    <property type="component" value="Unassembled WGS sequence"/>
</dbReference>